<keyword evidence="4" id="KW-0548">Nucleotidyltransferase</keyword>
<accession>A0A2H0TFM6</accession>
<dbReference type="Proteomes" id="UP000231503">
    <property type="component" value="Unassembled WGS sequence"/>
</dbReference>
<keyword evidence="7" id="KW-0460">Magnesium</keyword>
<dbReference type="GO" id="GO:0046872">
    <property type="term" value="F:metal ion binding"/>
    <property type="evidence" value="ECO:0007669"/>
    <property type="project" value="UniProtKB-KW"/>
</dbReference>
<dbReference type="InterPro" id="IPR006674">
    <property type="entry name" value="HD_domain"/>
</dbReference>
<evidence type="ECO:0000256" key="1">
    <source>
        <dbReference type="ARBA" id="ARBA00001946"/>
    </source>
</evidence>
<dbReference type="SMART" id="SM00471">
    <property type="entry name" value="HDc"/>
    <property type="match status" value="1"/>
</dbReference>
<dbReference type="AlphaFoldDB" id="A0A2H0TFM6"/>
<keyword evidence="5" id="KW-0479">Metal-binding</keyword>
<dbReference type="Gene3D" id="3.30.460.10">
    <property type="entry name" value="Beta Polymerase, domain 2"/>
    <property type="match status" value="1"/>
</dbReference>
<keyword evidence="2 8" id="KW-0808">Transferase</keyword>
<dbReference type="GO" id="GO:0008033">
    <property type="term" value="P:tRNA processing"/>
    <property type="evidence" value="ECO:0007669"/>
    <property type="project" value="UniProtKB-KW"/>
</dbReference>
<feature type="domain" description="HD/PDEase" evidence="9">
    <location>
        <begin position="246"/>
        <end position="379"/>
    </location>
</feature>
<dbReference type="Gene3D" id="1.10.246.80">
    <property type="match status" value="1"/>
</dbReference>
<dbReference type="EMBL" id="PFCO01000005">
    <property type="protein sequence ID" value="PIR69615.1"/>
    <property type="molecule type" value="Genomic_DNA"/>
</dbReference>
<dbReference type="CDD" id="cd05398">
    <property type="entry name" value="NT_ClassII-CCAase"/>
    <property type="match status" value="1"/>
</dbReference>
<dbReference type="Pfam" id="PF12627">
    <property type="entry name" value="PolyA_pol_RNAbd"/>
    <property type="match status" value="1"/>
</dbReference>
<keyword evidence="3" id="KW-0819">tRNA processing</keyword>
<evidence type="ECO:0000256" key="4">
    <source>
        <dbReference type="ARBA" id="ARBA00022695"/>
    </source>
</evidence>
<dbReference type="GO" id="GO:0016779">
    <property type="term" value="F:nucleotidyltransferase activity"/>
    <property type="evidence" value="ECO:0007669"/>
    <property type="project" value="UniProtKB-KW"/>
</dbReference>
<comment type="similarity">
    <text evidence="8">Belongs to the tRNA nucleotidyltransferase/poly(A) polymerase family.</text>
</comment>
<sequence length="485" mass="55759">MSFSIPKEIQTVSQSLEQAGFESYLVGGCVRDLLRGEKPKDWDITTNATPEDIQQVFPESVYENNFGTVGVKTGAEDAMLSIVEVTPYRVEAKYSDKRHPDEVTFAKTLDDDLGRRDFTVNALAYRVADGKIVDLFGGQKDLKDKILRAVGNPEDRFEEDALRMLRAVRFASELKYTIEEQTERALQTKGGLLQYISQERIRDEFSKLLMSPSPDRGLERLRESGMLRYVLPEIEEGWDIGQNKHHIYTVWEHNIRALMHAVENDWTLKVRLAALLHDAGKPRTKRGEGKDSTFYGHEVVGAKMAKEALTRLRYGKKMIDDVYLLVRWHLFFSDTEVVTLSAVRRIVRNVGMDNIEDLLKVRYCDRIGMGRPKERPYRLRKYESMIEEALRSPLSVSQLAVNGEDVMNICGMEGGPRVGFILHVLLEEVLDDPSKNERTYEEGRVRELCALSDNKLQKIGAEAKKRKEEEEEKEVQEIRKKYFVE</sequence>
<dbReference type="CDD" id="cd00077">
    <property type="entry name" value="HDc"/>
    <property type="match status" value="1"/>
</dbReference>
<keyword evidence="8" id="KW-0694">RNA-binding</keyword>
<dbReference type="GO" id="GO:0000049">
    <property type="term" value="F:tRNA binding"/>
    <property type="evidence" value="ECO:0007669"/>
    <property type="project" value="TreeGrafter"/>
</dbReference>
<dbReference type="InterPro" id="IPR050264">
    <property type="entry name" value="Bact_CCA-adding_enz_type3_sf"/>
</dbReference>
<dbReference type="Gene3D" id="1.10.3090.10">
    <property type="entry name" value="cca-adding enzyme, domain 2"/>
    <property type="match status" value="1"/>
</dbReference>
<dbReference type="Pfam" id="PF01743">
    <property type="entry name" value="PolyA_pol"/>
    <property type="match status" value="1"/>
</dbReference>
<proteinExistence type="inferred from homology"/>
<dbReference type="PANTHER" id="PTHR46173:SF1">
    <property type="entry name" value="CCA TRNA NUCLEOTIDYLTRANSFERASE 1, MITOCHONDRIAL"/>
    <property type="match status" value="1"/>
</dbReference>
<evidence type="ECO:0000256" key="2">
    <source>
        <dbReference type="ARBA" id="ARBA00022679"/>
    </source>
</evidence>
<comment type="cofactor">
    <cofactor evidence="1">
        <name>Mg(2+)</name>
        <dbReference type="ChEBI" id="CHEBI:18420"/>
    </cofactor>
</comment>
<keyword evidence="6" id="KW-0547">Nucleotide-binding</keyword>
<name>A0A2H0TFM6_9BACT</name>
<dbReference type="InterPro" id="IPR003607">
    <property type="entry name" value="HD/PDEase_dom"/>
</dbReference>
<dbReference type="InterPro" id="IPR006675">
    <property type="entry name" value="HDIG_dom"/>
</dbReference>
<dbReference type="SUPFAM" id="SSF81301">
    <property type="entry name" value="Nucleotidyltransferase"/>
    <property type="match status" value="1"/>
</dbReference>
<dbReference type="InterPro" id="IPR032828">
    <property type="entry name" value="PolyA_RNA-bd"/>
</dbReference>
<dbReference type="Pfam" id="PF01966">
    <property type="entry name" value="HD"/>
    <property type="match status" value="1"/>
</dbReference>
<evidence type="ECO:0000256" key="5">
    <source>
        <dbReference type="ARBA" id="ARBA00022723"/>
    </source>
</evidence>
<evidence type="ECO:0000256" key="7">
    <source>
        <dbReference type="ARBA" id="ARBA00022842"/>
    </source>
</evidence>
<evidence type="ECO:0000256" key="8">
    <source>
        <dbReference type="RuleBase" id="RU003953"/>
    </source>
</evidence>
<dbReference type="NCBIfam" id="TIGR00277">
    <property type="entry name" value="HDIG"/>
    <property type="match status" value="1"/>
</dbReference>
<reference evidence="11" key="1">
    <citation type="submission" date="2017-09" db="EMBL/GenBank/DDBJ databases">
        <title>Depth-based differentiation of microbial function through sediment-hosted aquifers and enrichment of novel symbionts in the deep terrestrial subsurface.</title>
        <authorList>
            <person name="Probst A.J."/>
            <person name="Ladd B."/>
            <person name="Jarett J.K."/>
            <person name="Geller-Mcgrath D.E."/>
            <person name="Sieber C.M.K."/>
            <person name="Emerson J.B."/>
            <person name="Anantharaman K."/>
            <person name="Thomas B.C."/>
            <person name="Malmstrom R."/>
            <person name="Stieglmeier M."/>
            <person name="Klingl A."/>
            <person name="Woyke T."/>
            <person name="Ryan C.M."/>
            <person name="Banfield J.F."/>
        </authorList>
    </citation>
    <scope>NUCLEOTIDE SEQUENCE [LARGE SCALE GENOMIC DNA]</scope>
</reference>
<comment type="caution">
    <text evidence="10">The sequence shown here is derived from an EMBL/GenBank/DDBJ whole genome shotgun (WGS) entry which is preliminary data.</text>
</comment>
<evidence type="ECO:0000256" key="6">
    <source>
        <dbReference type="ARBA" id="ARBA00022741"/>
    </source>
</evidence>
<evidence type="ECO:0000256" key="3">
    <source>
        <dbReference type="ARBA" id="ARBA00022694"/>
    </source>
</evidence>
<evidence type="ECO:0000313" key="11">
    <source>
        <dbReference type="Proteomes" id="UP000231503"/>
    </source>
</evidence>
<dbReference type="InterPro" id="IPR002646">
    <property type="entry name" value="PolA_pol_head_dom"/>
</dbReference>
<protein>
    <recommendedName>
        <fullName evidence="9">HD/PDEase domain-containing protein</fullName>
    </recommendedName>
</protein>
<gene>
    <name evidence="10" type="ORF">COU47_02570</name>
</gene>
<evidence type="ECO:0000259" key="9">
    <source>
        <dbReference type="SMART" id="SM00471"/>
    </source>
</evidence>
<dbReference type="SUPFAM" id="SSF81891">
    <property type="entry name" value="Poly A polymerase C-terminal region-like"/>
    <property type="match status" value="1"/>
</dbReference>
<dbReference type="InterPro" id="IPR043519">
    <property type="entry name" value="NT_sf"/>
</dbReference>
<dbReference type="GO" id="GO:0000166">
    <property type="term" value="F:nucleotide binding"/>
    <property type="evidence" value="ECO:0007669"/>
    <property type="project" value="UniProtKB-KW"/>
</dbReference>
<dbReference type="PANTHER" id="PTHR46173">
    <property type="entry name" value="CCA TRNA NUCLEOTIDYLTRANSFERASE 1, MITOCHONDRIAL"/>
    <property type="match status" value="1"/>
</dbReference>
<organism evidence="10 11">
    <name type="scientific">Candidatus Niyogibacteria bacterium CG10_big_fil_rev_8_21_14_0_10_46_36</name>
    <dbReference type="NCBI Taxonomy" id="1974726"/>
    <lineage>
        <taxon>Bacteria</taxon>
        <taxon>Candidatus Niyogiibacteriota</taxon>
    </lineage>
</organism>
<evidence type="ECO:0000313" key="10">
    <source>
        <dbReference type="EMBL" id="PIR69615.1"/>
    </source>
</evidence>